<keyword evidence="2" id="KW-1185">Reference proteome</keyword>
<evidence type="ECO:0000313" key="2">
    <source>
        <dbReference type="Proteomes" id="UP000494365"/>
    </source>
</evidence>
<organism evidence="1 2">
    <name type="scientific">Paraburkholderia ultramafica</name>
    <dbReference type="NCBI Taxonomy" id="1544867"/>
    <lineage>
        <taxon>Bacteria</taxon>
        <taxon>Pseudomonadati</taxon>
        <taxon>Pseudomonadota</taxon>
        <taxon>Betaproteobacteria</taxon>
        <taxon>Burkholderiales</taxon>
        <taxon>Burkholderiaceae</taxon>
        <taxon>Paraburkholderia</taxon>
    </lineage>
</organism>
<sequence length="54" mass="5936">MPAYVDQVQADRDDVASAQRTLFTTQHRLATDSLSRQANLVTLYKVLGGGRENG</sequence>
<proteinExistence type="predicted"/>
<name>A0A6S7BGK1_9BURK</name>
<dbReference type="AlphaFoldDB" id="A0A6S7BGK1"/>
<dbReference type="EMBL" id="CADIKK010000023">
    <property type="protein sequence ID" value="CAB3797988.1"/>
    <property type="molecule type" value="Genomic_DNA"/>
</dbReference>
<reference evidence="1 2" key="1">
    <citation type="submission" date="2020-04" db="EMBL/GenBank/DDBJ databases">
        <authorList>
            <person name="De Canck E."/>
        </authorList>
    </citation>
    <scope>NUCLEOTIDE SEQUENCE [LARGE SCALE GENOMIC DNA]</scope>
    <source>
        <strain evidence="1 2">LMG 28614</strain>
    </source>
</reference>
<gene>
    <name evidence="1" type="ORF">LMG28614_04691</name>
</gene>
<dbReference type="Gene3D" id="1.20.1600.10">
    <property type="entry name" value="Outer membrane efflux proteins (OEP)"/>
    <property type="match status" value="1"/>
</dbReference>
<protein>
    <submittedName>
        <fullName evidence="1">Uncharacterized protein</fullName>
    </submittedName>
</protein>
<accession>A0A6S7BGK1</accession>
<evidence type="ECO:0000313" key="1">
    <source>
        <dbReference type="EMBL" id="CAB3797988.1"/>
    </source>
</evidence>
<dbReference type="Proteomes" id="UP000494365">
    <property type="component" value="Unassembled WGS sequence"/>
</dbReference>
<dbReference type="SUPFAM" id="SSF56954">
    <property type="entry name" value="Outer membrane efflux proteins (OEP)"/>
    <property type="match status" value="1"/>
</dbReference>